<comment type="caution">
    <text evidence="1">The sequence shown here is derived from an EMBL/GenBank/DDBJ whole genome shotgun (WGS) entry which is preliminary data.</text>
</comment>
<proteinExistence type="predicted"/>
<reference evidence="1" key="2">
    <citation type="submission" date="2020-09" db="EMBL/GenBank/DDBJ databases">
        <authorList>
            <person name="Sun Q."/>
            <person name="Zhou Y."/>
        </authorList>
    </citation>
    <scope>NUCLEOTIDE SEQUENCE</scope>
    <source>
        <strain evidence="1">CGMCC 1.15448</strain>
    </source>
</reference>
<evidence type="ECO:0000313" key="1">
    <source>
        <dbReference type="EMBL" id="GGB07703.1"/>
    </source>
</evidence>
<protein>
    <submittedName>
        <fullName evidence="1">Uncharacterized protein</fullName>
    </submittedName>
</protein>
<sequence>MHVHTIYTPRGYDAGDFIVSGLIATYGENNPSNQGFRLGDSDYFLQFCWQYPNIIKISTF</sequence>
<dbReference type="AlphaFoldDB" id="A0A8J2UET6"/>
<keyword evidence="2" id="KW-1185">Reference proteome</keyword>
<reference evidence="1" key="1">
    <citation type="journal article" date="2014" name="Int. J. Syst. Evol. Microbiol.">
        <title>Complete genome sequence of Corynebacterium casei LMG S-19264T (=DSM 44701T), isolated from a smear-ripened cheese.</title>
        <authorList>
            <consortium name="US DOE Joint Genome Institute (JGI-PGF)"/>
            <person name="Walter F."/>
            <person name="Albersmeier A."/>
            <person name="Kalinowski J."/>
            <person name="Ruckert C."/>
        </authorList>
    </citation>
    <scope>NUCLEOTIDE SEQUENCE</scope>
    <source>
        <strain evidence="1">CGMCC 1.15448</strain>
    </source>
</reference>
<accession>A0A8J2UET6</accession>
<dbReference type="Proteomes" id="UP000607559">
    <property type="component" value="Unassembled WGS sequence"/>
</dbReference>
<evidence type="ECO:0000313" key="2">
    <source>
        <dbReference type="Proteomes" id="UP000607559"/>
    </source>
</evidence>
<dbReference type="EMBL" id="BMJC01000003">
    <property type="protein sequence ID" value="GGB07703.1"/>
    <property type="molecule type" value="Genomic_DNA"/>
</dbReference>
<gene>
    <name evidence="1" type="ORF">GCM10011511_34040</name>
</gene>
<organism evidence="1 2">
    <name type="scientific">Puia dinghuensis</name>
    <dbReference type="NCBI Taxonomy" id="1792502"/>
    <lineage>
        <taxon>Bacteria</taxon>
        <taxon>Pseudomonadati</taxon>
        <taxon>Bacteroidota</taxon>
        <taxon>Chitinophagia</taxon>
        <taxon>Chitinophagales</taxon>
        <taxon>Chitinophagaceae</taxon>
        <taxon>Puia</taxon>
    </lineage>
</organism>
<name>A0A8J2UET6_9BACT</name>